<name>A0A815N3T5_9BILA</name>
<gene>
    <name evidence="2" type="ORF">JYZ213_LOCUS39325</name>
</gene>
<feature type="compositionally biased region" description="Polar residues" evidence="1">
    <location>
        <begin position="205"/>
        <end position="214"/>
    </location>
</feature>
<evidence type="ECO:0000313" key="3">
    <source>
        <dbReference type="Proteomes" id="UP000663845"/>
    </source>
</evidence>
<accession>A0A815N3T5</accession>
<organism evidence="2 3">
    <name type="scientific">Adineta steineri</name>
    <dbReference type="NCBI Taxonomy" id="433720"/>
    <lineage>
        <taxon>Eukaryota</taxon>
        <taxon>Metazoa</taxon>
        <taxon>Spiralia</taxon>
        <taxon>Gnathifera</taxon>
        <taxon>Rotifera</taxon>
        <taxon>Eurotatoria</taxon>
        <taxon>Bdelloidea</taxon>
        <taxon>Adinetida</taxon>
        <taxon>Adinetidae</taxon>
        <taxon>Adineta</taxon>
    </lineage>
</organism>
<comment type="caution">
    <text evidence="2">The sequence shown here is derived from an EMBL/GenBank/DDBJ whole genome shotgun (WGS) entry which is preliminary data.</text>
</comment>
<sequence length="291" mass="32773">MIPMLPVCDSRAMLMPVNSGICGAPPVMVPMMPAGGAPLLCAPNNFGLCSTTSIMSEYNAQMYGRFQHVEREHPRYRHAPFDWYRPPKQRHNIVHEDAAVVTLDGPVPIGDFYRHYIYGDGYDDYDDYDDDDEYYDDDDDDDAGSFGSDEYDDTVVPSYEPRSIGYRRDPQRGPGSVADSYIPSNRSSINSRNYAKLDPTRRTSMRPSNYQRNRSLLADNDMDDAASINSPGSVADSYIPSNRSSINSRNYAKLDPTRRTSMRPSNYQRNRSLLADNDMDDAASINSTYGN</sequence>
<feature type="compositionally biased region" description="Acidic residues" evidence="1">
    <location>
        <begin position="127"/>
        <end position="153"/>
    </location>
</feature>
<feature type="compositionally biased region" description="Low complexity" evidence="1">
    <location>
        <begin position="180"/>
        <end position="194"/>
    </location>
</feature>
<feature type="compositionally biased region" description="Low complexity" evidence="1">
    <location>
        <begin position="237"/>
        <end position="251"/>
    </location>
</feature>
<proteinExistence type="predicted"/>
<protein>
    <submittedName>
        <fullName evidence="2">Uncharacterized protein</fullName>
    </submittedName>
</protein>
<feature type="compositionally biased region" description="Polar residues" evidence="1">
    <location>
        <begin position="262"/>
        <end position="271"/>
    </location>
</feature>
<evidence type="ECO:0000256" key="1">
    <source>
        <dbReference type="SAM" id="MobiDB-lite"/>
    </source>
</evidence>
<dbReference type="AlphaFoldDB" id="A0A815N3T5"/>
<reference evidence="2" key="1">
    <citation type="submission" date="2021-02" db="EMBL/GenBank/DDBJ databases">
        <authorList>
            <person name="Nowell W R."/>
        </authorList>
    </citation>
    <scope>NUCLEOTIDE SEQUENCE</scope>
</reference>
<evidence type="ECO:0000313" key="2">
    <source>
        <dbReference type="EMBL" id="CAF1426781.1"/>
    </source>
</evidence>
<feature type="region of interest" description="Disordered" evidence="1">
    <location>
        <begin position="127"/>
        <end position="291"/>
    </location>
</feature>
<dbReference type="EMBL" id="CAJNOG010001264">
    <property type="protein sequence ID" value="CAF1426781.1"/>
    <property type="molecule type" value="Genomic_DNA"/>
</dbReference>
<dbReference type="Proteomes" id="UP000663845">
    <property type="component" value="Unassembled WGS sequence"/>
</dbReference>